<dbReference type="InterPro" id="IPR018973">
    <property type="entry name" value="MZB"/>
</dbReference>
<dbReference type="Pfam" id="PF00271">
    <property type="entry name" value="Helicase_C"/>
    <property type="match status" value="1"/>
</dbReference>
<feature type="domain" description="Helicase ATP-binding" evidence="3">
    <location>
        <begin position="58"/>
        <end position="255"/>
    </location>
</feature>
<dbReference type="InterPro" id="IPR055227">
    <property type="entry name" value="HRQ1_WHD"/>
</dbReference>
<gene>
    <name evidence="5" type="ORF">JOE57_002153</name>
</gene>
<dbReference type="SMART" id="SM00490">
    <property type="entry name" value="HELICc"/>
    <property type="match status" value="1"/>
</dbReference>
<dbReference type="Pfam" id="PF22982">
    <property type="entry name" value="WHD_HRQ1"/>
    <property type="match status" value="1"/>
</dbReference>
<protein>
    <submittedName>
        <fullName evidence="5">DEAD/DEAH box helicase domain-containing protein</fullName>
    </submittedName>
</protein>
<dbReference type="SMART" id="SM00487">
    <property type="entry name" value="DEXDc"/>
    <property type="match status" value="1"/>
</dbReference>
<dbReference type="GO" id="GO:0004386">
    <property type="term" value="F:helicase activity"/>
    <property type="evidence" value="ECO:0007669"/>
    <property type="project" value="UniProtKB-KW"/>
</dbReference>
<evidence type="ECO:0000313" key="5">
    <source>
        <dbReference type="EMBL" id="MBM7799232.1"/>
    </source>
</evidence>
<sequence length="764" mass="82713">MTTDTSWLVDSPQVRHVHSRPARTGSVADWPRWLPAPIRQACQQQGIVAPWRHQVEVAENLFAGRHTVVSTGTASGKTLSYLLPVMAACYGGPEATAGVVPATVREQLVRPRRPHTSLYLAPTKALAHDQLRVCTEFGLDSWSVATLDGDTERPERDWAREHASSILTNPDMLHRSLLPQHARWGAFLSSLRYVVIDECHRYRGVFGAQVAAVIRRLRRICAAYGSDPTFVLASATSTNASEAAAELVGVSADQISLVDHDSSPHGALRMVLWEPDGAADDDAAMLLARLVDEDRQTLAFIGSRKMAELVAVRAQDLSSGHARVEAYRSGYLAADRRALERALQDRTLRGVAATNALELGVDIAGMDAVIISGFPGTRAALWQQAGRAGRSGADATVVLIARQQPLDAYLFDHPELLLATPVEATVLHADNPYVLGPHLAAAAQEIPLTPADQVYFGPSMPALLDRLVAQQTLRRRPTGWFWTRTDRAVDHIDLRAMGGKAVEIVEIDTGRVIGHVDPAAADGTVHPGAVYLHQGDTYLCEELDLAAGEAMVRPARPGYYTQPRVHAGISIVAERRTRAFGRGAVHFGEVDVSSQVVGYLRRDEVTGDVWDETALDLPERRMRTTGMWWTLDPAAIGRHLNPTQLAGAAHAAEHTAIGLLPMFAPCDRWDIGGLSMLDHPDTQTLTVFVHDGQAGGAGFAERGYEVAGQWLPATLERLRSCECASGCPSCVVSPKCGNANQMLDKQAAMLLLAALCETARPAVV</sequence>
<dbReference type="PROSITE" id="PS51194">
    <property type="entry name" value="HELICASE_CTER"/>
    <property type="match status" value="1"/>
</dbReference>
<dbReference type="RefSeq" id="WP_204917849.1">
    <property type="nucleotide sequence ID" value="NZ_BAAAQP010000001.1"/>
</dbReference>
<keyword evidence="5" id="KW-0347">Helicase</keyword>
<accession>A0ABS2RJS8</accession>
<name>A0ABS2RJS8_9ACTN</name>
<dbReference type="PANTHER" id="PTHR47957:SF3">
    <property type="entry name" value="ATP-DEPENDENT HELICASE HRQ1"/>
    <property type="match status" value="1"/>
</dbReference>
<dbReference type="SUPFAM" id="SSF52540">
    <property type="entry name" value="P-loop containing nucleoside triphosphate hydrolases"/>
    <property type="match status" value="1"/>
</dbReference>
<organism evidence="5 6">
    <name type="scientific">Microlunatus panaciterrae</name>
    <dbReference type="NCBI Taxonomy" id="400768"/>
    <lineage>
        <taxon>Bacteria</taxon>
        <taxon>Bacillati</taxon>
        <taxon>Actinomycetota</taxon>
        <taxon>Actinomycetes</taxon>
        <taxon>Propionibacteriales</taxon>
        <taxon>Propionibacteriaceae</taxon>
        <taxon>Microlunatus</taxon>
    </lineage>
</organism>
<dbReference type="InterPro" id="IPR011545">
    <property type="entry name" value="DEAD/DEAH_box_helicase_dom"/>
</dbReference>
<dbReference type="NCBIfam" id="TIGR03817">
    <property type="entry name" value="DECH_helic"/>
    <property type="match status" value="1"/>
</dbReference>
<dbReference type="CDD" id="cd18797">
    <property type="entry name" value="SF2_C_Hrq"/>
    <property type="match status" value="1"/>
</dbReference>
<dbReference type="CDD" id="cd17923">
    <property type="entry name" value="DEXHc_Hrq1-like"/>
    <property type="match status" value="1"/>
</dbReference>
<dbReference type="Pfam" id="PF00270">
    <property type="entry name" value="DEAD"/>
    <property type="match status" value="1"/>
</dbReference>
<evidence type="ECO:0000259" key="3">
    <source>
        <dbReference type="PROSITE" id="PS51192"/>
    </source>
</evidence>
<dbReference type="PROSITE" id="PS51192">
    <property type="entry name" value="HELICASE_ATP_BIND_1"/>
    <property type="match status" value="1"/>
</dbReference>
<keyword evidence="1" id="KW-0547">Nucleotide-binding</keyword>
<feature type="domain" description="Helicase C-terminal" evidence="4">
    <location>
        <begin position="286"/>
        <end position="433"/>
    </location>
</feature>
<dbReference type="InterPro" id="IPR027417">
    <property type="entry name" value="P-loop_NTPase"/>
</dbReference>
<reference evidence="5 6" key="1">
    <citation type="submission" date="2021-01" db="EMBL/GenBank/DDBJ databases">
        <title>Sequencing the genomes of 1000 actinobacteria strains.</title>
        <authorList>
            <person name="Klenk H.-P."/>
        </authorList>
    </citation>
    <scope>NUCLEOTIDE SEQUENCE [LARGE SCALE GENOMIC DNA]</scope>
    <source>
        <strain evidence="5 6">DSM 18662</strain>
    </source>
</reference>
<keyword evidence="5" id="KW-0378">Hydrolase</keyword>
<dbReference type="Proteomes" id="UP000704762">
    <property type="component" value="Unassembled WGS sequence"/>
</dbReference>
<evidence type="ECO:0000313" key="6">
    <source>
        <dbReference type="Proteomes" id="UP000704762"/>
    </source>
</evidence>
<keyword evidence="2" id="KW-0067">ATP-binding</keyword>
<dbReference type="InterPro" id="IPR014001">
    <property type="entry name" value="Helicase_ATP-bd"/>
</dbReference>
<evidence type="ECO:0000259" key="4">
    <source>
        <dbReference type="PROSITE" id="PS51194"/>
    </source>
</evidence>
<comment type="caution">
    <text evidence="5">The sequence shown here is derived from an EMBL/GenBank/DDBJ whole genome shotgun (WGS) entry which is preliminary data.</text>
</comment>
<evidence type="ECO:0000256" key="2">
    <source>
        <dbReference type="ARBA" id="ARBA00022840"/>
    </source>
</evidence>
<dbReference type="InterPro" id="IPR022307">
    <property type="entry name" value="Helicase_put_actinobac"/>
</dbReference>
<proteinExistence type="predicted"/>
<dbReference type="Gene3D" id="3.40.50.300">
    <property type="entry name" value="P-loop containing nucleotide triphosphate hydrolases"/>
    <property type="match status" value="2"/>
</dbReference>
<keyword evidence="6" id="KW-1185">Reference proteome</keyword>
<evidence type="ECO:0000256" key="1">
    <source>
        <dbReference type="ARBA" id="ARBA00022741"/>
    </source>
</evidence>
<dbReference type="PANTHER" id="PTHR47957">
    <property type="entry name" value="ATP-DEPENDENT HELICASE HRQ1"/>
    <property type="match status" value="1"/>
</dbReference>
<dbReference type="InterPro" id="IPR001650">
    <property type="entry name" value="Helicase_C-like"/>
</dbReference>
<dbReference type="EMBL" id="JAFBCF010000001">
    <property type="protein sequence ID" value="MBM7799232.1"/>
    <property type="molecule type" value="Genomic_DNA"/>
</dbReference>
<dbReference type="Pfam" id="PF09369">
    <property type="entry name" value="MZB"/>
    <property type="match status" value="1"/>
</dbReference>